<keyword evidence="3" id="KW-1185">Reference proteome</keyword>
<protein>
    <recommendedName>
        <fullName evidence="1">Transposase IS4-like domain-containing protein</fullName>
    </recommendedName>
</protein>
<proteinExistence type="predicted"/>
<dbReference type="EMBL" id="JAWDKD010000018">
    <property type="protein sequence ID" value="MDV0447261.1"/>
    <property type="molecule type" value="Genomic_DNA"/>
</dbReference>
<dbReference type="GO" id="GO:0003677">
    <property type="term" value="F:DNA binding"/>
    <property type="evidence" value="ECO:0007669"/>
    <property type="project" value="InterPro"/>
</dbReference>
<sequence length="256" mass="29205">MFKRIAEQNKISRTPGINGVSTFLNRKEATPILRELLRLSAAPMASIEENFAVDSSGFRTTTYSEWCREKHRTGKKNDWLKAHIITGVNTNIVADMVATDGNSADIKEFNQLVEGAMKNFDVKRVTADKAYLSRKNYDLGKDCGFELLIPFKSNATGKQRGSKAWFDAFYYFKTNEEEFMKKYHERSNVESTFGAIKKKLGDSLKSKNHTAQINELYCKFIAYNITMLIRARYLHDVEIDFNKFGEIGAVKTEVAC</sequence>
<dbReference type="PANTHER" id="PTHR34631:SF3">
    <property type="entry name" value="ISSOD12 TRANSPOSASE TNPA_ISSOD12"/>
    <property type="match status" value="1"/>
</dbReference>
<gene>
    <name evidence="2" type="ORF">MsAg5_11410</name>
</gene>
<dbReference type="RefSeq" id="WP_338099686.1">
    <property type="nucleotide sequence ID" value="NZ_JAWDKD010000018.1"/>
</dbReference>
<dbReference type="GO" id="GO:0006313">
    <property type="term" value="P:DNA transposition"/>
    <property type="evidence" value="ECO:0007669"/>
    <property type="project" value="InterPro"/>
</dbReference>
<evidence type="ECO:0000259" key="1">
    <source>
        <dbReference type="Pfam" id="PF01609"/>
    </source>
</evidence>
<dbReference type="InterPro" id="IPR053172">
    <property type="entry name" value="Tn903_transposase"/>
</dbReference>
<name>A0AAE4MJZ1_9EURY</name>
<dbReference type="Proteomes" id="UP001271789">
    <property type="component" value="Unassembled WGS sequence"/>
</dbReference>
<feature type="domain" description="Transposase IS4-like" evidence="1">
    <location>
        <begin position="51"/>
        <end position="225"/>
    </location>
</feature>
<comment type="caution">
    <text evidence="2">The sequence shown here is derived from an EMBL/GenBank/DDBJ whole genome shotgun (WGS) entry which is preliminary data.</text>
</comment>
<accession>A0AAE4MJZ1</accession>
<organism evidence="2 3">
    <name type="scientific">Methanolapillus africanus</name>
    <dbReference type="NCBI Taxonomy" id="3028297"/>
    <lineage>
        <taxon>Archaea</taxon>
        <taxon>Methanobacteriati</taxon>
        <taxon>Methanobacteriota</taxon>
        <taxon>Stenosarchaea group</taxon>
        <taxon>Methanomicrobia</taxon>
        <taxon>Methanosarcinales</taxon>
        <taxon>Methanosarcinaceae</taxon>
        <taxon>Methanolapillus</taxon>
    </lineage>
</organism>
<evidence type="ECO:0000313" key="3">
    <source>
        <dbReference type="Proteomes" id="UP001271789"/>
    </source>
</evidence>
<evidence type="ECO:0000313" key="2">
    <source>
        <dbReference type="EMBL" id="MDV0447261.1"/>
    </source>
</evidence>
<dbReference type="Pfam" id="PF01609">
    <property type="entry name" value="DDE_Tnp_1"/>
    <property type="match status" value="1"/>
</dbReference>
<dbReference type="AlphaFoldDB" id="A0AAE4MJZ1"/>
<reference evidence="2" key="1">
    <citation type="submission" date="2023-06" db="EMBL/GenBank/DDBJ databases">
        <title>Genome sequence of Methanosarcinaceae archaeon Ag5.</title>
        <authorList>
            <person name="Protasov E."/>
            <person name="Platt K."/>
            <person name="Poehlein A."/>
            <person name="Daniel R."/>
            <person name="Brune A."/>
        </authorList>
    </citation>
    <scope>NUCLEOTIDE SEQUENCE</scope>
    <source>
        <strain evidence="2">Ag5</strain>
    </source>
</reference>
<dbReference type="GO" id="GO:0004803">
    <property type="term" value="F:transposase activity"/>
    <property type="evidence" value="ECO:0007669"/>
    <property type="project" value="InterPro"/>
</dbReference>
<dbReference type="PANTHER" id="PTHR34631">
    <property type="match status" value="1"/>
</dbReference>
<dbReference type="InterPro" id="IPR002559">
    <property type="entry name" value="Transposase_11"/>
</dbReference>